<dbReference type="InterPro" id="IPR045330">
    <property type="entry name" value="TRM3/TARBP1"/>
</dbReference>
<dbReference type="GO" id="GO:0003723">
    <property type="term" value="F:RNA binding"/>
    <property type="evidence" value="ECO:0007669"/>
    <property type="project" value="InterPro"/>
</dbReference>
<dbReference type="InterPro" id="IPR029026">
    <property type="entry name" value="tRNA_m1G_MTases_N"/>
</dbReference>
<protein>
    <recommendedName>
        <fullName evidence="4">tRNA/rRNA methyltransferase SpoU type domain-containing protein</fullName>
    </recommendedName>
</protein>
<evidence type="ECO:0000313" key="5">
    <source>
        <dbReference type="EMBL" id="EER35578.1"/>
    </source>
</evidence>
<reference evidence="5 6" key="1">
    <citation type="journal article" date="2009" name="Nature">
        <title>Evolution of pathogenicity and sexual reproduction in eight Candida genomes.</title>
        <authorList>
            <person name="Butler G."/>
            <person name="Rasmussen M.D."/>
            <person name="Lin M.F."/>
            <person name="Santos M.A."/>
            <person name="Sakthikumar S."/>
            <person name="Munro C.A."/>
            <person name="Rheinbay E."/>
            <person name="Grabherr M."/>
            <person name="Forche A."/>
            <person name="Reedy J.L."/>
            <person name="Agrafioti I."/>
            <person name="Arnaud M.B."/>
            <person name="Bates S."/>
            <person name="Brown A.J."/>
            <person name="Brunke S."/>
            <person name="Costanzo M.C."/>
            <person name="Fitzpatrick D.A."/>
            <person name="de Groot P.W."/>
            <person name="Harris D."/>
            <person name="Hoyer L.L."/>
            <person name="Hube B."/>
            <person name="Klis F.M."/>
            <person name="Kodira C."/>
            <person name="Lennard N."/>
            <person name="Logue M.E."/>
            <person name="Martin R."/>
            <person name="Neiman A.M."/>
            <person name="Nikolaou E."/>
            <person name="Quail M.A."/>
            <person name="Quinn J."/>
            <person name="Santos M.C."/>
            <person name="Schmitzberger F.F."/>
            <person name="Sherlock G."/>
            <person name="Shah P."/>
            <person name="Silverstein K.A."/>
            <person name="Skrzypek M.S."/>
            <person name="Soll D."/>
            <person name="Staggs R."/>
            <person name="Stansfield I."/>
            <person name="Stumpf M.P."/>
            <person name="Sudbery P.E."/>
            <person name="Srikantha T."/>
            <person name="Zeng Q."/>
            <person name="Berman J."/>
            <person name="Berriman M."/>
            <person name="Heitman J."/>
            <person name="Gow N.A."/>
            <person name="Lorenz M.C."/>
            <person name="Birren B.W."/>
            <person name="Kellis M."/>
            <person name="Cuomo C.A."/>
        </authorList>
    </citation>
    <scope>NUCLEOTIDE SEQUENCE [LARGE SCALE GENOMIC DNA]</scope>
    <source>
        <strain evidence="6">ATCC MYA-3404 / T1</strain>
    </source>
</reference>
<dbReference type="KEGG" id="ctp:CTRG_00317"/>
<keyword evidence="1" id="KW-0489">Methyltransferase</keyword>
<feature type="chain" id="PRO_5002954927" description="tRNA/rRNA methyltransferase SpoU type domain-containing protein" evidence="3">
    <location>
        <begin position="18"/>
        <end position="1434"/>
    </location>
</feature>
<gene>
    <name evidence="5" type="ORF">CTRG_00317</name>
</gene>
<dbReference type="eggNOG" id="KOG0839">
    <property type="taxonomic scope" value="Eukaryota"/>
</dbReference>
<dbReference type="InterPro" id="IPR029028">
    <property type="entry name" value="Alpha/beta_knot_MTases"/>
</dbReference>
<dbReference type="FunFam" id="3.40.1280.10:FF:000022">
    <property type="entry name" value="Trm3p"/>
    <property type="match status" value="1"/>
</dbReference>
<proteinExistence type="predicted"/>
<dbReference type="HOGENOM" id="CLU_005519_0_0_1"/>
<dbReference type="GO" id="GO:0016423">
    <property type="term" value="F:tRNA (guanine) methyltransferase activity"/>
    <property type="evidence" value="ECO:0007669"/>
    <property type="project" value="InterPro"/>
</dbReference>
<keyword evidence="3" id="KW-0732">Signal</keyword>
<dbReference type="VEuPathDB" id="FungiDB:CTRG_00317"/>
<dbReference type="GO" id="GO:0030488">
    <property type="term" value="P:tRNA methylation"/>
    <property type="evidence" value="ECO:0007669"/>
    <property type="project" value="InterPro"/>
</dbReference>
<dbReference type="SUPFAM" id="SSF75217">
    <property type="entry name" value="alpha/beta knot"/>
    <property type="match status" value="1"/>
</dbReference>
<dbReference type="InterPro" id="IPR044748">
    <property type="entry name" value="Trm3/TARBP1_C"/>
</dbReference>
<dbReference type="PANTHER" id="PTHR12029">
    <property type="entry name" value="RNA METHYLTRANSFERASE"/>
    <property type="match status" value="1"/>
</dbReference>
<dbReference type="Gene3D" id="3.40.1280.10">
    <property type="match status" value="1"/>
</dbReference>
<accession>C5M2M8</accession>
<dbReference type="GeneID" id="8296146"/>
<evidence type="ECO:0000259" key="4">
    <source>
        <dbReference type="Pfam" id="PF00588"/>
    </source>
</evidence>
<evidence type="ECO:0000256" key="2">
    <source>
        <dbReference type="ARBA" id="ARBA00022679"/>
    </source>
</evidence>
<dbReference type="STRING" id="294747.C5M2M8"/>
<feature type="domain" description="tRNA/rRNA methyltransferase SpoU type" evidence="4">
    <location>
        <begin position="1284"/>
        <end position="1426"/>
    </location>
</feature>
<dbReference type="OrthoDB" id="241340at2759"/>
<organism evidence="5 6">
    <name type="scientific">Candida tropicalis (strain ATCC MYA-3404 / T1)</name>
    <name type="common">Yeast</name>
    <dbReference type="NCBI Taxonomy" id="294747"/>
    <lineage>
        <taxon>Eukaryota</taxon>
        <taxon>Fungi</taxon>
        <taxon>Dikarya</taxon>
        <taxon>Ascomycota</taxon>
        <taxon>Saccharomycotina</taxon>
        <taxon>Pichiomycetes</taxon>
        <taxon>Debaryomycetaceae</taxon>
        <taxon>Candida/Lodderomyces clade</taxon>
        <taxon>Candida</taxon>
    </lineage>
</organism>
<name>C5M2M8_CANTT</name>
<dbReference type="Proteomes" id="UP000002037">
    <property type="component" value="Unassembled WGS sequence"/>
</dbReference>
<dbReference type="Pfam" id="PF00588">
    <property type="entry name" value="SpoU_methylase"/>
    <property type="match status" value="1"/>
</dbReference>
<keyword evidence="6" id="KW-1185">Reference proteome</keyword>
<dbReference type="EMBL" id="GG692395">
    <property type="protein sequence ID" value="EER35578.1"/>
    <property type="molecule type" value="Genomic_DNA"/>
</dbReference>
<feature type="signal peptide" evidence="3">
    <location>
        <begin position="1"/>
        <end position="17"/>
    </location>
</feature>
<sequence>MFLLRIIPVNLIILARATNFHWSCNQAQDALPNFFFFQFCNSIFFFFFHSFHNHKTSSVVYYSRSMSSALLIAKYLGVDKRTELIEQLCSELKDTQDNVEVLIELLDGFNLDEHLDLYQNILQFCQTKLLDEEDFEIILKFLTKIPELRKELVEYMVCLMKVYIKNQVYYFHPELTKAIPLSTTNDSKETSVTNEDLILIFKYLEALFQENFVENSEIDYVLLAFLGIDDRDIANLTSKLLRWRMSSIAKDIDEQLIWKIIFTLSKTNQDFHKSHAFILWLRYVNTNLTDSKIFQELIHDDEYWLLLQDGLISDSHEYRKFCLSILQCSLESINTNFKNNYVSWDITQREKYLKEWSRFMTLYEILGIDTSLNQAEAGKNDMTGLISPKALIPPSWGWCLLSTGLNASLESVRRFTLKLLLSIPHDNLYLIKHGLPIFERAFLPHLMNASNLNIKVIDGKLDCEYAYQLKYFISSIVERLSAEQDVQDVTLSILKVLAGLKDSYSPSRILVLHGLLDGLQGRKLLKFGVHDIPLAILFEANSEGEIFAKYHDTLTLRLLLHFKFDDRSLFFANLNKVIKYNGYKLLRDNKSLIEEYLDIMSLEEALADSDIQHQVLAICFTNKDISSFLETCEDLFLAKLLESGCRTAELKKFEDRLQGLINSEETEVIKALSNAEFNFSVTSEILSELWMRIKEETQSDSKDVLEASLYKMRLLNQIYEASPNVPFEDSTAVVEFNKIMLANSHELSKTARFFYKLKDEIWGEYYKLLQISCERTGVKDIKSILQVLNPGTTNLKANVSMVSVLYDYLELTEQPECVYDIVEFLCELWSNISAIKLKLHALSLHVLLIKTFFHPKVVFNSESKNMMIQFGLSIIGGSDTRRRFLPTLATSLTKCQLYNAIEFEKLEWLPEVLIKAYLVHQPKMHFFILPVILAKIYDREISFDKNSDIYTEVYGEAEISARVKILAIFNSIKSKELSQNIHDYIIENQEDFHLFKPLRSTDSYEEWIRMQLYSIVLSLSSNIEIDLDIFLERIAIEPSPMVRSYIEWIISTKLLTNDEYVERLLNELVKNINNLKPSVVVSYMKMVFLSIKQQDIPKECTLLTRFLNTVIPASTSARKMVRHFALSLVISIHDEIERKKLPLDSHVLDIVENLYINALESETFAQYRSGDDLLWNIVDDMTLVNISGGVMLRLTDRTDLEFIKKEQFDEFLFAEQLVSLNHKIGVNPIMWYSQVGAPKKKVIVTPIEPVVQSSPLQTKSGAWNTIMEVDNDSSRIAEVERSELIVVSSLVDKPPNLGGICRLCDVLGAGLLTLHDIEVKKHPHFKTVAVTADHWMPMIEVKMENIRDYLLDKKREGYTLIGLEQTDKSVELNNDLKFPKKSLILIGKEREGIPGDLLAELDFCVEIKQVGIVRSMNIQTATAIIVHAYSSQHC</sequence>
<keyword evidence="2" id="KW-0808">Transferase</keyword>
<dbReference type="InterPro" id="IPR001537">
    <property type="entry name" value="SpoU_MeTrfase"/>
</dbReference>
<evidence type="ECO:0000256" key="1">
    <source>
        <dbReference type="ARBA" id="ARBA00022603"/>
    </source>
</evidence>
<evidence type="ECO:0000313" key="6">
    <source>
        <dbReference type="Proteomes" id="UP000002037"/>
    </source>
</evidence>
<evidence type="ECO:0000256" key="3">
    <source>
        <dbReference type="SAM" id="SignalP"/>
    </source>
</evidence>
<dbReference type="CDD" id="cd18091">
    <property type="entry name" value="SpoU-like_TRM3-like"/>
    <property type="match status" value="1"/>
</dbReference>
<dbReference type="RefSeq" id="XP_002545536.1">
    <property type="nucleotide sequence ID" value="XM_002545490.1"/>
</dbReference>
<dbReference type="PANTHER" id="PTHR12029:SF11">
    <property type="entry name" value="METHYLTRANSFERASE TARBP1-RELATED"/>
    <property type="match status" value="1"/>
</dbReference>